<accession>A0ABY0LIR5</accession>
<comment type="caution">
    <text evidence="2">The sequence shown here is derived from an EMBL/GenBank/DDBJ whole genome shotgun (WGS) entry which is preliminary data.</text>
</comment>
<name>A0ABY0LIR5_9FLAO</name>
<reference evidence="2 3" key="1">
    <citation type="submission" date="2016-10" db="EMBL/GenBank/DDBJ databases">
        <authorList>
            <person name="Varghese N."/>
            <person name="Submissions S."/>
        </authorList>
    </citation>
    <scope>NUCLEOTIDE SEQUENCE [LARGE SCALE GENOMIC DNA]</scope>
    <source>
        <strain evidence="2 3">CGMCC 1.6859</strain>
    </source>
</reference>
<dbReference type="Proteomes" id="UP000199307">
    <property type="component" value="Unassembled WGS sequence"/>
</dbReference>
<feature type="signal peptide" evidence="1">
    <location>
        <begin position="1"/>
        <end position="20"/>
    </location>
</feature>
<dbReference type="RefSeq" id="WP_091130069.1">
    <property type="nucleotide sequence ID" value="NZ_FMVC01000002.1"/>
</dbReference>
<keyword evidence="1" id="KW-0732">Signal</keyword>
<feature type="chain" id="PRO_5045856535" evidence="1">
    <location>
        <begin position="21"/>
        <end position="998"/>
    </location>
</feature>
<sequence>MKRKLPVLLAVFFKICILCAQDNYPKETPKSSDNAVALQNAGDVPVNLFTGQANISIPLTKIKNGPISVDVSLNYGSSGVKVNSKPTWVGLNWFLSAGGVINRKENIRFDEYTFKGYLDKYTALAASNWNTSAFLNTLKNSAVSNEVAPDEFSFNFNGMSGSFFLNHEGSWIVKSKSNYNFRISHVVTANYPIVANNSNNYTLARAITSFTIIADDGVKYVFGQSSNAIEFSYGQSTIIMSQSGVPQTQIQVSAWHLVQIIAPTGQEITFNYSKFWESNTITSSSISQPVLPGPVPTNINYPRRIAISSSILESITCNNGVSCYFNKSLTQMNLPQGPAIPNPEVPQGTALGTSQVNENYQFFNLDGIQLKYHNTIINNISFSYLKATGIRNKLQKVSFISPDGLETLGEYTFEYNSKILPAITSMLEDHWGYYNGKRYWDIIYCGFPTKPMPDESLYYQSREPDANFMDAEILQRIKFPAGGYTEFLFEPHEYSKLIKLSEASLTTTTPQLLIESQSSNKIGGGLRIKKISTYESPGSTPIVKEYFYNVNSISNGAISSGILNMKPDYMMTNMNYLFFNSQAFNIVNNQSPITYTEVMEKTGLGYTVNSFSNHDNGYLDKPATSPLALNSINLWQVYRLFSSLDLERGLLLNQKVFNSSKTIVKEISNEYNSDSNRYNICIRTAVDVLYEKFAAIPIYTFYPYLKKTIIKDFYSEGLTTNQIEYQYDLNYRLLISEKRTFADGKIKERRFQYPVNLYLGDNQEIDSELDDIKSMVANNVISKPIEIIDLVHKNGVPYVIGGKLFFYENFLTEKIFDLAMPIQIAFSSFPSVYGDMLGFHYSNNYKLANSYMYDNLGNITEERLRGGAVTSYVWGYNKQYQIAKIENASYQEVTNLLGASNLKYLNDGYRYMVVPPNPQLQLKSFTDIEMRTMLNVLQTNLPNSQTMFFTYAPLVGVTSFTDPKGDIKNYTYDSFNRLKTVRDKNQDVLSENEYHYKN</sequence>
<evidence type="ECO:0000313" key="2">
    <source>
        <dbReference type="EMBL" id="SCY14766.1"/>
    </source>
</evidence>
<dbReference type="Gene3D" id="2.180.10.10">
    <property type="entry name" value="RHS repeat-associated core"/>
    <property type="match status" value="1"/>
</dbReference>
<organism evidence="2 3">
    <name type="scientific">Flavobacterium anhuiense</name>
    <dbReference type="NCBI Taxonomy" id="459526"/>
    <lineage>
        <taxon>Bacteria</taxon>
        <taxon>Pseudomonadati</taxon>
        <taxon>Bacteroidota</taxon>
        <taxon>Flavobacteriia</taxon>
        <taxon>Flavobacteriales</taxon>
        <taxon>Flavobacteriaceae</taxon>
        <taxon>Flavobacterium</taxon>
    </lineage>
</organism>
<gene>
    <name evidence="2" type="ORF">SAMN02927916_1270</name>
</gene>
<evidence type="ECO:0000256" key="1">
    <source>
        <dbReference type="SAM" id="SignalP"/>
    </source>
</evidence>
<keyword evidence="3" id="KW-1185">Reference proteome</keyword>
<protein>
    <submittedName>
        <fullName evidence="2">YD repeat-containing protein</fullName>
    </submittedName>
</protein>
<evidence type="ECO:0000313" key="3">
    <source>
        <dbReference type="Proteomes" id="UP000199307"/>
    </source>
</evidence>
<dbReference type="EMBL" id="FMVC01000002">
    <property type="protein sequence ID" value="SCY14766.1"/>
    <property type="molecule type" value="Genomic_DNA"/>
</dbReference>
<proteinExistence type="predicted"/>